<dbReference type="Proteomes" id="UP000176855">
    <property type="component" value="Unassembled WGS sequence"/>
</dbReference>
<feature type="transmembrane region" description="Helical" evidence="1">
    <location>
        <begin position="89"/>
        <end position="108"/>
    </location>
</feature>
<proteinExistence type="predicted"/>
<feature type="transmembrane region" description="Helical" evidence="1">
    <location>
        <begin position="61"/>
        <end position="83"/>
    </location>
</feature>
<accession>A0A1G2HRA8</accession>
<evidence type="ECO:0000313" key="3">
    <source>
        <dbReference type="Proteomes" id="UP000176855"/>
    </source>
</evidence>
<keyword evidence="1" id="KW-0472">Membrane</keyword>
<name>A0A1G2HRA8_9BACT</name>
<organism evidence="2 3">
    <name type="scientific">Candidatus Staskawiczbacteria bacterium RIFCSPHIGHO2_01_FULL_39_25</name>
    <dbReference type="NCBI Taxonomy" id="1802202"/>
    <lineage>
        <taxon>Bacteria</taxon>
        <taxon>Candidatus Staskawicziibacteriota</taxon>
    </lineage>
</organism>
<protein>
    <submittedName>
        <fullName evidence="2">Uncharacterized protein</fullName>
    </submittedName>
</protein>
<feature type="transmembrane region" description="Helical" evidence="1">
    <location>
        <begin position="12"/>
        <end position="33"/>
    </location>
</feature>
<dbReference type="AlphaFoldDB" id="A0A1G2HRA8"/>
<keyword evidence="1" id="KW-0812">Transmembrane</keyword>
<sequence>MPKFLLSVWENYISFALYFFSLPLLLATLFSPWKKYSWNYPRGFNIAEYFNILFSNLFSRIIGAVCRLVLILFGIIVLVFILLAGIMVMAFWLLLPFIAAGLATYFFVN</sequence>
<dbReference type="EMBL" id="MHOO01000003">
    <property type="protein sequence ID" value="OGZ64771.1"/>
    <property type="molecule type" value="Genomic_DNA"/>
</dbReference>
<dbReference type="STRING" id="1802202.A2730_02085"/>
<comment type="caution">
    <text evidence="2">The sequence shown here is derived from an EMBL/GenBank/DDBJ whole genome shotgun (WGS) entry which is preliminary data.</text>
</comment>
<reference evidence="2 3" key="1">
    <citation type="journal article" date="2016" name="Nat. Commun.">
        <title>Thousands of microbial genomes shed light on interconnected biogeochemical processes in an aquifer system.</title>
        <authorList>
            <person name="Anantharaman K."/>
            <person name="Brown C.T."/>
            <person name="Hug L.A."/>
            <person name="Sharon I."/>
            <person name="Castelle C.J."/>
            <person name="Probst A.J."/>
            <person name="Thomas B.C."/>
            <person name="Singh A."/>
            <person name="Wilkins M.J."/>
            <person name="Karaoz U."/>
            <person name="Brodie E.L."/>
            <person name="Williams K.H."/>
            <person name="Hubbard S.S."/>
            <person name="Banfield J.F."/>
        </authorList>
    </citation>
    <scope>NUCLEOTIDE SEQUENCE [LARGE SCALE GENOMIC DNA]</scope>
</reference>
<evidence type="ECO:0000256" key="1">
    <source>
        <dbReference type="SAM" id="Phobius"/>
    </source>
</evidence>
<keyword evidence="1" id="KW-1133">Transmembrane helix</keyword>
<evidence type="ECO:0000313" key="2">
    <source>
        <dbReference type="EMBL" id="OGZ64771.1"/>
    </source>
</evidence>
<gene>
    <name evidence="2" type="ORF">A2730_02085</name>
</gene>